<feature type="chain" id="PRO_5032437613" evidence="2">
    <location>
        <begin position="30"/>
        <end position="276"/>
    </location>
</feature>
<dbReference type="EMBL" id="JABEND010000009">
    <property type="protein sequence ID" value="NNG36964.1"/>
    <property type="molecule type" value="Genomic_DNA"/>
</dbReference>
<evidence type="ECO:0000313" key="4">
    <source>
        <dbReference type="Proteomes" id="UP000562984"/>
    </source>
</evidence>
<gene>
    <name evidence="3" type="ORF">HKD39_14850</name>
</gene>
<protein>
    <submittedName>
        <fullName evidence="3">Uncharacterized protein</fullName>
    </submittedName>
</protein>
<accession>A0A849A7K4</accession>
<keyword evidence="2" id="KW-0732">Signal</keyword>
<sequence length="276" mass="25962">MPWNKKLKNIRAAAAAAGAAVIVVGTAGAAAGTVPGVAVAEPAAATVQLAAAGTSDSAGSGDGTGSSSGSSTGSSSGPSSSSGSSGAESGGAAAPDAPDAPKPGKELSTTALTGAEVDKVVAAVKAKDGAVTVAGVTKLADGSFRAAGTKAGEPVLVDVSKDLATVTVRSRGSGGLGGPGGPGGPGGHGRGPGAERGTDVTGDQLSKITAAVKSKDSAVTLQRVVKVDDGSYVGFGSKGSGDAATRVRVTISGDLKTIAVQTPPERPDGGKAPGDH</sequence>
<evidence type="ECO:0000256" key="2">
    <source>
        <dbReference type="SAM" id="SignalP"/>
    </source>
</evidence>
<organism evidence="3 4">
    <name type="scientific">Nakamurella aerolata</name>
    <dbReference type="NCBI Taxonomy" id="1656892"/>
    <lineage>
        <taxon>Bacteria</taxon>
        <taxon>Bacillati</taxon>
        <taxon>Actinomycetota</taxon>
        <taxon>Actinomycetes</taxon>
        <taxon>Nakamurellales</taxon>
        <taxon>Nakamurellaceae</taxon>
        <taxon>Nakamurella</taxon>
    </lineage>
</organism>
<dbReference type="RefSeq" id="WP_171200670.1">
    <property type="nucleotide sequence ID" value="NZ_JABEND010000009.1"/>
</dbReference>
<dbReference type="AlphaFoldDB" id="A0A849A7K4"/>
<feature type="region of interest" description="Disordered" evidence="1">
    <location>
        <begin position="169"/>
        <end position="203"/>
    </location>
</feature>
<feature type="signal peptide" evidence="2">
    <location>
        <begin position="1"/>
        <end position="29"/>
    </location>
</feature>
<feature type="compositionally biased region" description="Low complexity" evidence="1">
    <location>
        <begin position="50"/>
        <end position="59"/>
    </location>
</feature>
<name>A0A849A7K4_9ACTN</name>
<evidence type="ECO:0000313" key="3">
    <source>
        <dbReference type="EMBL" id="NNG36964.1"/>
    </source>
</evidence>
<feature type="compositionally biased region" description="Low complexity" evidence="1">
    <location>
        <begin position="67"/>
        <end position="97"/>
    </location>
</feature>
<evidence type="ECO:0000256" key="1">
    <source>
        <dbReference type="SAM" id="MobiDB-lite"/>
    </source>
</evidence>
<feature type="compositionally biased region" description="Gly residues" evidence="1">
    <location>
        <begin position="172"/>
        <end position="194"/>
    </location>
</feature>
<feature type="region of interest" description="Disordered" evidence="1">
    <location>
        <begin position="50"/>
        <end position="113"/>
    </location>
</feature>
<proteinExistence type="predicted"/>
<dbReference type="Proteomes" id="UP000562984">
    <property type="component" value="Unassembled WGS sequence"/>
</dbReference>
<reference evidence="3 4" key="1">
    <citation type="submission" date="2020-05" db="EMBL/GenBank/DDBJ databases">
        <title>Nakamurella sp. DB0629 isolated from air conditioner.</title>
        <authorList>
            <person name="Kim D.H."/>
            <person name="Kim D.-U."/>
        </authorList>
    </citation>
    <scope>NUCLEOTIDE SEQUENCE [LARGE SCALE GENOMIC DNA]</scope>
    <source>
        <strain evidence="3 4">DB0629</strain>
    </source>
</reference>
<comment type="caution">
    <text evidence="3">The sequence shown here is derived from an EMBL/GenBank/DDBJ whole genome shotgun (WGS) entry which is preliminary data.</text>
</comment>
<keyword evidence="4" id="KW-1185">Reference proteome</keyword>